<dbReference type="SUPFAM" id="SSF51695">
    <property type="entry name" value="PLC-like phosphodiesterases"/>
    <property type="match status" value="1"/>
</dbReference>
<dbReference type="Proteomes" id="UP000680865">
    <property type="component" value="Unassembled WGS sequence"/>
</dbReference>
<dbReference type="GO" id="GO:0006644">
    <property type="term" value="P:phospholipid metabolic process"/>
    <property type="evidence" value="ECO:0007669"/>
    <property type="project" value="TreeGrafter"/>
</dbReference>
<keyword evidence="4" id="KW-1185">Reference proteome</keyword>
<dbReference type="AlphaFoldDB" id="A0A919W0C1"/>
<dbReference type="EMBL" id="BOQP01000046">
    <property type="protein sequence ID" value="GIM81404.1"/>
    <property type="molecule type" value="Genomic_DNA"/>
</dbReference>
<feature type="chain" id="PRO_5038628576" description="GP-PDE domain-containing protein" evidence="1">
    <location>
        <begin position="22"/>
        <end position="112"/>
    </location>
</feature>
<evidence type="ECO:0000259" key="2">
    <source>
        <dbReference type="PROSITE" id="PS51704"/>
    </source>
</evidence>
<evidence type="ECO:0000313" key="4">
    <source>
        <dbReference type="Proteomes" id="UP000680865"/>
    </source>
</evidence>
<dbReference type="GO" id="GO:0070291">
    <property type="term" value="P:N-acylethanolamine metabolic process"/>
    <property type="evidence" value="ECO:0007669"/>
    <property type="project" value="TreeGrafter"/>
</dbReference>
<name>A0A919W0C1_9ACTN</name>
<dbReference type="GO" id="GO:0005886">
    <property type="term" value="C:plasma membrane"/>
    <property type="evidence" value="ECO:0007669"/>
    <property type="project" value="TreeGrafter"/>
</dbReference>
<proteinExistence type="predicted"/>
<dbReference type="Gene3D" id="3.20.20.190">
    <property type="entry name" value="Phosphatidylinositol (PI) phosphodiesterase"/>
    <property type="match status" value="1"/>
</dbReference>
<sequence>MHARYLALALAVLAATTAAHRGYWRGAPENSLPAITQAIQHGAHIVEIDVQRTSDGELVLMHDDSVDRTTDGTGKVVALTLAQMRSLRLRSGLGGAHGLPELNVDYLEFTRL</sequence>
<dbReference type="PROSITE" id="PS51704">
    <property type="entry name" value="GP_PDE"/>
    <property type="match status" value="1"/>
</dbReference>
<reference evidence="3" key="1">
    <citation type="submission" date="2021-03" db="EMBL/GenBank/DDBJ databases">
        <title>Whole genome shotgun sequence of Actinoplanes consettensis NBRC 14913.</title>
        <authorList>
            <person name="Komaki H."/>
            <person name="Tamura T."/>
        </authorList>
    </citation>
    <scope>NUCLEOTIDE SEQUENCE</scope>
    <source>
        <strain evidence="3">NBRC 14913</strain>
    </source>
</reference>
<accession>A0A919W0C1</accession>
<dbReference type="InterPro" id="IPR017946">
    <property type="entry name" value="PLC-like_Pdiesterase_TIM-brl"/>
</dbReference>
<evidence type="ECO:0000313" key="3">
    <source>
        <dbReference type="EMBL" id="GIM81404.1"/>
    </source>
</evidence>
<evidence type="ECO:0000256" key="1">
    <source>
        <dbReference type="SAM" id="SignalP"/>
    </source>
</evidence>
<dbReference type="Pfam" id="PF03009">
    <property type="entry name" value="GDPD"/>
    <property type="match status" value="1"/>
</dbReference>
<dbReference type="GO" id="GO:0006580">
    <property type="term" value="P:ethanolamine metabolic process"/>
    <property type="evidence" value="ECO:0007669"/>
    <property type="project" value="TreeGrafter"/>
</dbReference>
<feature type="domain" description="GP-PDE" evidence="2">
    <location>
        <begin position="15"/>
        <end position="112"/>
    </location>
</feature>
<keyword evidence="1" id="KW-0732">Signal</keyword>
<dbReference type="CDD" id="cd08566">
    <property type="entry name" value="GDPD_AtGDE_like"/>
    <property type="match status" value="1"/>
</dbReference>
<dbReference type="GO" id="GO:0008889">
    <property type="term" value="F:glycerophosphodiester phosphodiesterase activity"/>
    <property type="evidence" value="ECO:0007669"/>
    <property type="project" value="TreeGrafter"/>
</dbReference>
<dbReference type="InterPro" id="IPR030395">
    <property type="entry name" value="GP_PDE_dom"/>
</dbReference>
<dbReference type="PANTHER" id="PTHR46320">
    <property type="entry name" value="GLYCEROPHOSPHODIESTER PHOSPHODIESTERASE 1"/>
    <property type="match status" value="1"/>
</dbReference>
<organism evidence="3 4">
    <name type="scientific">Winogradskya consettensis</name>
    <dbReference type="NCBI Taxonomy" id="113560"/>
    <lineage>
        <taxon>Bacteria</taxon>
        <taxon>Bacillati</taxon>
        <taxon>Actinomycetota</taxon>
        <taxon>Actinomycetes</taxon>
        <taxon>Micromonosporales</taxon>
        <taxon>Micromonosporaceae</taxon>
        <taxon>Winogradskya</taxon>
    </lineage>
</organism>
<comment type="caution">
    <text evidence="3">The sequence shown here is derived from an EMBL/GenBank/DDBJ whole genome shotgun (WGS) entry which is preliminary data.</text>
</comment>
<dbReference type="PANTHER" id="PTHR46320:SF1">
    <property type="entry name" value="GLYCEROPHOSPHODIESTER PHOSPHODIESTERASE 1"/>
    <property type="match status" value="1"/>
</dbReference>
<protein>
    <recommendedName>
        <fullName evidence="2">GP-PDE domain-containing protein</fullName>
    </recommendedName>
</protein>
<gene>
    <name evidence="3" type="ORF">Aco04nite_76410</name>
</gene>
<feature type="signal peptide" evidence="1">
    <location>
        <begin position="1"/>
        <end position="21"/>
    </location>
</feature>